<gene>
    <name evidence="7" type="ORF">AMS68_001890</name>
</gene>
<evidence type="ECO:0000259" key="5">
    <source>
        <dbReference type="Pfam" id="PF10644"/>
    </source>
</evidence>
<keyword evidence="4" id="KW-0496">Mitochondrion</keyword>
<dbReference type="EMBL" id="CP051139">
    <property type="protein sequence ID" value="QIW96372.1"/>
    <property type="molecule type" value="Genomic_DNA"/>
</dbReference>
<dbReference type="PANTHER" id="PTHR13391:SF0">
    <property type="entry name" value="PROTEIN MISATO HOMOLOG 1"/>
    <property type="match status" value="1"/>
</dbReference>
<dbReference type="InterPro" id="IPR049942">
    <property type="entry name" value="DML1/Misato"/>
</dbReference>
<dbReference type="Gene3D" id="3.40.50.1440">
    <property type="entry name" value="Tubulin/FtsZ, GTPase domain"/>
    <property type="match status" value="1"/>
</dbReference>
<dbReference type="Proteomes" id="UP000503462">
    <property type="component" value="Chromosome 1"/>
</dbReference>
<protein>
    <recommendedName>
        <fullName evidence="9">Tubulin nucleotide-binding domain-like protein</fullName>
    </recommendedName>
</protein>
<dbReference type="InterPro" id="IPR036525">
    <property type="entry name" value="Tubulin/FtsZ_GTPase_sf"/>
</dbReference>
<evidence type="ECO:0000256" key="3">
    <source>
        <dbReference type="ARBA" id="ARBA00008507"/>
    </source>
</evidence>
<organism evidence="7 8">
    <name type="scientific">Peltaster fructicola</name>
    <dbReference type="NCBI Taxonomy" id="286661"/>
    <lineage>
        <taxon>Eukaryota</taxon>
        <taxon>Fungi</taxon>
        <taxon>Dikarya</taxon>
        <taxon>Ascomycota</taxon>
        <taxon>Pezizomycotina</taxon>
        <taxon>Dothideomycetes</taxon>
        <taxon>Dothideomycetes incertae sedis</taxon>
        <taxon>Peltaster</taxon>
    </lineage>
</organism>
<dbReference type="Pfam" id="PF10644">
    <property type="entry name" value="Misat_Tub_SegII"/>
    <property type="match status" value="1"/>
</dbReference>
<comment type="similarity">
    <text evidence="3">Belongs to the misato family.</text>
</comment>
<sequence length="510" mass="57417">MHEIITLQFGQQANYLGTHYWNTQESYFTYDTQEETPVDHDRSFRPGVGADGADTYTPRALIYDLKGAFGTLRRENELYQLQNQPDPVQQNAWGRDAFTIRLPPVSESPYQQALNAGTSLPQLTSETVRFWSDYNHVYFHPRSLVQLNEYELNSSLMPFEHHETGEDLFNNLDREYDILDRDLRPFLEECDQLQGIQVLSSSTDAWGGFTSRYIERIADELGKGAYWLFTLEDNSPAPRQTALTRLADIARTMASTSENLSLHVPLQSVPGATPAYLHLDTKSLWHTSALQATIVETITLPARLKLDNVQHATFHEIEAVLNTDNHRPLAAASISFTQASQRTSQPGTYDHRMMNGLSHEEVLDTDQPLDIDMFPSTSASLTGTSRASPSSARLFARYAATRDVEDDDADPDDTQTTRLDTRTLGRRISILLPMLKSFPQIVDVGSAEKIACQAAVTSSERVSNRVRYMAHLTRAVLPVDEREALYDTLSTLAEEYEESMGFSDASDDDD</sequence>
<dbReference type="InterPro" id="IPR029209">
    <property type="entry name" value="DML1/Misato_tubulin"/>
</dbReference>
<evidence type="ECO:0000313" key="7">
    <source>
        <dbReference type="EMBL" id="QIW96372.1"/>
    </source>
</evidence>
<keyword evidence="8" id="KW-1185">Reference proteome</keyword>
<dbReference type="GO" id="GO:0005739">
    <property type="term" value="C:mitochondrion"/>
    <property type="evidence" value="ECO:0007669"/>
    <property type="project" value="UniProtKB-SubCell"/>
</dbReference>
<comment type="function">
    <text evidence="1">Involved in the partitioning of the mitochondrial organelle and mitochondrial DNA (mtDNA) inheritance.</text>
</comment>
<dbReference type="Pfam" id="PF14881">
    <property type="entry name" value="Tubulin_3"/>
    <property type="match status" value="1"/>
</dbReference>
<feature type="domain" description="Misato Segment II tubulin-like" evidence="5">
    <location>
        <begin position="2"/>
        <end position="115"/>
    </location>
</feature>
<evidence type="ECO:0000259" key="6">
    <source>
        <dbReference type="Pfam" id="PF14881"/>
    </source>
</evidence>
<feature type="domain" description="DML1/Misato tubulin" evidence="6">
    <location>
        <begin position="121"/>
        <end position="304"/>
    </location>
</feature>
<dbReference type="SUPFAM" id="SSF52490">
    <property type="entry name" value="Tubulin nucleotide-binding domain-like"/>
    <property type="match status" value="1"/>
</dbReference>
<accession>A0A6H0XNS6</accession>
<dbReference type="PANTHER" id="PTHR13391">
    <property type="entry name" value="MITOCHONDRIAL DISTRIBUTION REGULATOR MISATO"/>
    <property type="match status" value="1"/>
</dbReference>
<evidence type="ECO:0000313" key="8">
    <source>
        <dbReference type="Proteomes" id="UP000503462"/>
    </source>
</evidence>
<dbReference type="OrthoDB" id="271881at2759"/>
<dbReference type="AlphaFoldDB" id="A0A6H0XNS6"/>
<dbReference type="GO" id="GO:0007005">
    <property type="term" value="P:mitochondrion organization"/>
    <property type="evidence" value="ECO:0007669"/>
    <property type="project" value="InterPro"/>
</dbReference>
<proteinExistence type="inferred from homology"/>
<name>A0A6H0XNS6_9PEZI</name>
<evidence type="ECO:0000256" key="2">
    <source>
        <dbReference type="ARBA" id="ARBA00004173"/>
    </source>
</evidence>
<evidence type="ECO:0000256" key="1">
    <source>
        <dbReference type="ARBA" id="ARBA00003757"/>
    </source>
</evidence>
<evidence type="ECO:0008006" key="9">
    <source>
        <dbReference type="Google" id="ProtNLM"/>
    </source>
</evidence>
<comment type="subcellular location">
    <subcellularLocation>
        <location evidence="2">Mitochondrion</location>
    </subcellularLocation>
</comment>
<evidence type="ECO:0000256" key="4">
    <source>
        <dbReference type="ARBA" id="ARBA00023128"/>
    </source>
</evidence>
<reference evidence="7 8" key="1">
    <citation type="journal article" date="2016" name="Sci. Rep.">
        <title>Peltaster fructicola genome reveals evolution from an invasive phytopathogen to an ectophytic parasite.</title>
        <authorList>
            <person name="Xu C."/>
            <person name="Chen H."/>
            <person name="Gleason M.L."/>
            <person name="Xu J.R."/>
            <person name="Liu H."/>
            <person name="Zhang R."/>
            <person name="Sun G."/>
        </authorList>
    </citation>
    <scope>NUCLEOTIDE SEQUENCE [LARGE SCALE GENOMIC DNA]</scope>
    <source>
        <strain evidence="7 8">LNHT1506</strain>
    </source>
</reference>
<dbReference type="InterPro" id="IPR019605">
    <property type="entry name" value="Misato_II_tubulin-like"/>
</dbReference>